<dbReference type="Pfam" id="PF00106">
    <property type="entry name" value="adh_short"/>
    <property type="match status" value="1"/>
</dbReference>
<dbReference type="InterPro" id="IPR036291">
    <property type="entry name" value="NAD(P)-bd_dom_sf"/>
</dbReference>
<sequence>MVRVRETLQSKWGRLDTLAVIAGVSALKPLFETAGLERTNNLMNDTELENIHNTVIASDRALRGNFTGPLVAAVTFIPFMRRSSPSPSVLLLSSVAAVTPAPCRSLYCASKSASLLLYESLAIEHPDISFTCILPGTIEGDFRRSAVDLDLSKEGDRDVGQANKDGLRRDKVAARCIEAIDRQERSVFMAGFYRLVPTLYHIICPKFVEWAARRKYKYP</sequence>
<dbReference type="PANTHER" id="PTHR43391:SF14">
    <property type="entry name" value="DEHYDROGENASE_REDUCTASE SDR FAMILY PROTEIN 7-LIKE"/>
    <property type="match status" value="1"/>
</dbReference>
<dbReference type="PRINTS" id="PR00081">
    <property type="entry name" value="GDHRDH"/>
</dbReference>
<evidence type="ECO:0000313" key="4">
    <source>
        <dbReference type="EMBL" id="PAV22230.1"/>
    </source>
</evidence>
<dbReference type="STRING" id="2282107.A0A286URL5"/>
<keyword evidence="5" id="KW-1185">Reference proteome</keyword>
<keyword evidence="3" id="KW-0560">Oxidoreductase</keyword>
<evidence type="ECO:0000313" key="5">
    <source>
        <dbReference type="Proteomes" id="UP000217199"/>
    </source>
</evidence>
<dbReference type="PROSITE" id="PS00061">
    <property type="entry name" value="ADH_SHORT"/>
    <property type="match status" value="1"/>
</dbReference>
<dbReference type="EMBL" id="NBII01000002">
    <property type="protein sequence ID" value="PAV22230.1"/>
    <property type="molecule type" value="Genomic_DNA"/>
</dbReference>
<dbReference type="InParanoid" id="A0A286URL5"/>
<protein>
    <submittedName>
        <fullName evidence="4">Short-chain dehydrogenase reductase sdr</fullName>
    </submittedName>
</protein>
<dbReference type="GO" id="GO:0005829">
    <property type="term" value="C:cytosol"/>
    <property type="evidence" value="ECO:0007669"/>
    <property type="project" value="TreeGrafter"/>
</dbReference>
<gene>
    <name evidence="4" type="ORF">PNOK_0218700</name>
</gene>
<accession>A0A286URL5</accession>
<evidence type="ECO:0000256" key="1">
    <source>
        <dbReference type="ARBA" id="ARBA00006484"/>
    </source>
</evidence>
<evidence type="ECO:0000256" key="2">
    <source>
        <dbReference type="ARBA" id="ARBA00022857"/>
    </source>
</evidence>
<dbReference type="GO" id="GO:0016491">
    <property type="term" value="F:oxidoreductase activity"/>
    <property type="evidence" value="ECO:0007669"/>
    <property type="project" value="UniProtKB-KW"/>
</dbReference>
<evidence type="ECO:0000256" key="3">
    <source>
        <dbReference type="ARBA" id="ARBA00023002"/>
    </source>
</evidence>
<dbReference type="AlphaFoldDB" id="A0A286URL5"/>
<keyword evidence="2" id="KW-0521">NADP</keyword>
<dbReference type="Gene3D" id="3.40.50.720">
    <property type="entry name" value="NAD(P)-binding Rossmann-like Domain"/>
    <property type="match status" value="1"/>
</dbReference>
<dbReference type="InterPro" id="IPR020904">
    <property type="entry name" value="Sc_DH/Rdtase_CS"/>
</dbReference>
<comment type="caution">
    <text evidence="4">The sequence shown here is derived from an EMBL/GenBank/DDBJ whole genome shotgun (WGS) entry which is preliminary data.</text>
</comment>
<dbReference type="SUPFAM" id="SSF51735">
    <property type="entry name" value="NAD(P)-binding Rossmann-fold domains"/>
    <property type="match status" value="1"/>
</dbReference>
<comment type="similarity">
    <text evidence="1">Belongs to the short-chain dehydrogenases/reductases (SDR) family.</text>
</comment>
<dbReference type="Proteomes" id="UP000217199">
    <property type="component" value="Unassembled WGS sequence"/>
</dbReference>
<dbReference type="OrthoDB" id="37659at2759"/>
<organism evidence="4 5">
    <name type="scientific">Pyrrhoderma noxium</name>
    <dbReference type="NCBI Taxonomy" id="2282107"/>
    <lineage>
        <taxon>Eukaryota</taxon>
        <taxon>Fungi</taxon>
        <taxon>Dikarya</taxon>
        <taxon>Basidiomycota</taxon>
        <taxon>Agaricomycotina</taxon>
        <taxon>Agaricomycetes</taxon>
        <taxon>Hymenochaetales</taxon>
        <taxon>Hymenochaetaceae</taxon>
        <taxon>Pyrrhoderma</taxon>
    </lineage>
</organism>
<name>A0A286URL5_9AGAM</name>
<dbReference type="InterPro" id="IPR002347">
    <property type="entry name" value="SDR_fam"/>
</dbReference>
<reference evidence="4 5" key="1">
    <citation type="journal article" date="2017" name="Mol. Ecol.">
        <title>Comparative and population genomic landscape of Phellinus noxius: A hypervariable fungus causing root rot in trees.</title>
        <authorList>
            <person name="Chung C.L."/>
            <person name="Lee T.J."/>
            <person name="Akiba M."/>
            <person name="Lee H.H."/>
            <person name="Kuo T.H."/>
            <person name="Liu D."/>
            <person name="Ke H.M."/>
            <person name="Yokoi T."/>
            <person name="Roa M.B."/>
            <person name="Lu M.J."/>
            <person name="Chang Y.Y."/>
            <person name="Ann P.J."/>
            <person name="Tsai J.N."/>
            <person name="Chen C.Y."/>
            <person name="Tzean S.S."/>
            <person name="Ota Y."/>
            <person name="Hattori T."/>
            <person name="Sahashi N."/>
            <person name="Liou R.F."/>
            <person name="Kikuchi T."/>
            <person name="Tsai I.J."/>
        </authorList>
    </citation>
    <scope>NUCLEOTIDE SEQUENCE [LARGE SCALE GENOMIC DNA]</scope>
    <source>
        <strain evidence="4 5">FFPRI411160</strain>
    </source>
</reference>
<dbReference type="PANTHER" id="PTHR43391">
    <property type="entry name" value="RETINOL DEHYDROGENASE-RELATED"/>
    <property type="match status" value="1"/>
</dbReference>
<proteinExistence type="inferred from homology"/>